<dbReference type="InterPro" id="IPR048478">
    <property type="entry name" value="LSM12_LSM"/>
</dbReference>
<sequence>MAAVSDIFSLGSIVWCRTCYNAEFEGEVLAFDPPSKMLILKSSASNSNPKLNNVHFVNLSLVSELQVKKEGNNYYEVPQSINLQKLNTRMRNQVEEKRRKLHAISANVSTEGQSLFVALSKMIKEVRWRNSDIVIWEQEVVISPPYQLENVRGNAGSNGHKYILKLVEKHLQDLSLSSQNTPVTQNNRCHHLGNF</sequence>
<protein>
    <recommendedName>
        <fullName evidence="1">AD domain-containing protein</fullName>
    </recommendedName>
</protein>
<dbReference type="Proteomes" id="UP001566132">
    <property type="component" value="Unassembled WGS sequence"/>
</dbReference>
<reference evidence="2 3" key="1">
    <citation type="submission" date="2024-05" db="EMBL/GenBank/DDBJ databases">
        <title>Genetic variation in Jamaican populations of the coffee berry borer (Hypothenemus hampei).</title>
        <authorList>
            <person name="Errbii M."/>
            <person name="Myrie A."/>
        </authorList>
    </citation>
    <scope>NUCLEOTIDE SEQUENCE [LARGE SCALE GENOMIC DNA]</scope>
    <source>
        <strain evidence="2">JA-Hopewell-2020-01-JO</strain>
        <tissue evidence="2">Whole body</tissue>
    </source>
</reference>
<dbReference type="SMART" id="SM00995">
    <property type="entry name" value="AD"/>
    <property type="match status" value="1"/>
</dbReference>
<evidence type="ECO:0000313" key="2">
    <source>
        <dbReference type="EMBL" id="KAL1488278.1"/>
    </source>
</evidence>
<keyword evidence="3" id="KW-1185">Reference proteome</keyword>
<dbReference type="EMBL" id="JBDJPC010000015">
    <property type="protein sequence ID" value="KAL1488278.1"/>
    <property type="molecule type" value="Genomic_DNA"/>
</dbReference>
<evidence type="ECO:0000313" key="3">
    <source>
        <dbReference type="Proteomes" id="UP001566132"/>
    </source>
</evidence>
<dbReference type="PANTHER" id="PTHR13542">
    <property type="entry name" value="LSM12 HOMOLOG"/>
    <property type="match status" value="1"/>
</dbReference>
<dbReference type="InterPro" id="IPR047574">
    <property type="entry name" value="AD"/>
</dbReference>
<dbReference type="AlphaFoldDB" id="A0ABD1E136"/>
<proteinExistence type="predicted"/>
<comment type="caution">
    <text evidence="2">The sequence shown here is derived from an EMBL/GenBank/DDBJ whole genome shotgun (WGS) entry which is preliminary data.</text>
</comment>
<dbReference type="InterPro" id="IPR019181">
    <property type="entry name" value="LSM12_ABD"/>
</dbReference>
<dbReference type="PROSITE" id="PS52001">
    <property type="entry name" value="AD"/>
    <property type="match status" value="1"/>
</dbReference>
<feature type="domain" description="AD" evidence="1">
    <location>
        <begin position="79"/>
        <end position="175"/>
    </location>
</feature>
<organism evidence="2 3">
    <name type="scientific">Hypothenemus hampei</name>
    <name type="common">Coffee berry borer</name>
    <dbReference type="NCBI Taxonomy" id="57062"/>
    <lineage>
        <taxon>Eukaryota</taxon>
        <taxon>Metazoa</taxon>
        <taxon>Ecdysozoa</taxon>
        <taxon>Arthropoda</taxon>
        <taxon>Hexapoda</taxon>
        <taxon>Insecta</taxon>
        <taxon>Pterygota</taxon>
        <taxon>Neoptera</taxon>
        <taxon>Endopterygota</taxon>
        <taxon>Coleoptera</taxon>
        <taxon>Polyphaga</taxon>
        <taxon>Cucujiformia</taxon>
        <taxon>Curculionidae</taxon>
        <taxon>Scolytinae</taxon>
        <taxon>Hypothenemus</taxon>
    </lineage>
</organism>
<accession>A0ABD1E136</accession>
<dbReference type="Pfam" id="PF09793">
    <property type="entry name" value="AD"/>
    <property type="match status" value="1"/>
</dbReference>
<evidence type="ECO:0000259" key="1">
    <source>
        <dbReference type="PROSITE" id="PS52001"/>
    </source>
</evidence>
<dbReference type="InterPro" id="IPR039683">
    <property type="entry name" value="Lsm12-like"/>
</dbReference>
<dbReference type="Pfam" id="PF21166">
    <property type="entry name" value="LSM12_LSM"/>
    <property type="match status" value="1"/>
</dbReference>
<name>A0ABD1E136_HYPHA</name>
<gene>
    <name evidence="2" type="ORF">ABEB36_015232</name>
</gene>